<name>B0E462_LACBS</name>
<evidence type="ECO:0000313" key="2">
    <source>
        <dbReference type="Proteomes" id="UP000001194"/>
    </source>
</evidence>
<keyword evidence="2" id="KW-1185">Reference proteome</keyword>
<dbReference type="Proteomes" id="UP000001194">
    <property type="component" value="Unassembled WGS sequence"/>
</dbReference>
<dbReference type="InParanoid" id="B0E462"/>
<proteinExistence type="predicted"/>
<dbReference type="AlphaFoldDB" id="B0E462"/>
<dbReference type="RefSeq" id="XP_001890980.1">
    <property type="nucleotide sequence ID" value="XM_001890945.1"/>
</dbReference>
<evidence type="ECO:0000313" key="1">
    <source>
        <dbReference type="EMBL" id="EDQ98370.1"/>
    </source>
</evidence>
<organism evidence="2">
    <name type="scientific">Laccaria bicolor (strain S238N-H82 / ATCC MYA-4686)</name>
    <name type="common">Bicoloured deceiver</name>
    <name type="synonym">Laccaria laccata var. bicolor</name>
    <dbReference type="NCBI Taxonomy" id="486041"/>
    <lineage>
        <taxon>Eukaryota</taxon>
        <taxon>Fungi</taxon>
        <taxon>Dikarya</taxon>
        <taxon>Basidiomycota</taxon>
        <taxon>Agaricomycotina</taxon>
        <taxon>Agaricomycetes</taxon>
        <taxon>Agaricomycetidae</taxon>
        <taxon>Agaricales</taxon>
        <taxon>Agaricineae</taxon>
        <taxon>Hydnangiaceae</taxon>
        <taxon>Laccaria</taxon>
    </lineage>
</organism>
<dbReference type="EMBL" id="DS547314">
    <property type="protein sequence ID" value="EDQ98370.1"/>
    <property type="molecule type" value="Genomic_DNA"/>
</dbReference>
<dbReference type="GeneID" id="6086634"/>
<dbReference type="KEGG" id="lbc:LACBIDRAFT_303014"/>
<accession>B0E462</accession>
<gene>
    <name evidence="1" type="ORF">LACBIDRAFT_303014</name>
</gene>
<dbReference type="HOGENOM" id="CLU_2210506_0_0_1"/>
<protein>
    <submittedName>
        <fullName evidence="1">Predicted protein</fullName>
    </submittedName>
</protein>
<sequence length="107" mass="12076">MVDPLSLLALRQSPSTTVEQRLTNYHIIYISLSPKISMGDDGKRGDISVWKPGDLPASIKEQFSRVSPQLREKPITLANMNLGVTRRNILFERPSTRFLFLCCCAIL</sequence>
<reference evidence="1 2" key="1">
    <citation type="journal article" date="2008" name="Nature">
        <title>The genome of Laccaria bicolor provides insights into mycorrhizal symbiosis.</title>
        <authorList>
            <person name="Martin F."/>
            <person name="Aerts A."/>
            <person name="Ahren D."/>
            <person name="Brun A."/>
            <person name="Danchin E.G.J."/>
            <person name="Duchaussoy F."/>
            <person name="Gibon J."/>
            <person name="Kohler A."/>
            <person name="Lindquist E."/>
            <person name="Pereda V."/>
            <person name="Salamov A."/>
            <person name="Shapiro H.J."/>
            <person name="Wuyts J."/>
            <person name="Blaudez D."/>
            <person name="Buee M."/>
            <person name="Brokstein P."/>
            <person name="Canbaeck B."/>
            <person name="Cohen D."/>
            <person name="Courty P.E."/>
            <person name="Coutinho P.M."/>
            <person name="Delaruelle C."/>
            <person name="Detter J.C."/>
            <person name="Deveau A."/>
            <person name="DiFazio S."/>
            <person name="Duplessis S."/>
            <person name="Fraissinet-Tachet L."/>
            <person name="Lucic E."/>
            <person name="Frey-Klett P."/>
            <person name="Fourrey C."/>
            <person name="Feussner I."/>
            <person name="Gay G."/>
            <person name="Grimwood J."/>
            <person name="Hoegger P.J."/>
            <person name="Jain P."/>
            <person name="Kilaru S."/>
            <person name="Labbe J."/>
            <person name="Lin Y.C."/>
            <person name="Legue V."/>
            <person name="Le Tacon F."/>
            <person name="Marmeisse R."/>
            <person name="Melayah D."/>
            <person name="Montanini B."/>
            <person name="Muratet M."/>
            <person name="Nehls U."/>
            <person name="Niculita-Hirzel H."/>
            <person name="Oudot-Le Secq M.P."/>
            <person name="Peter M."/>
            <person name="Quesneville H."/>
            <person name="Rajashekar B."/>
            <person name="Reich M."/>
            <person name="Rouhier N."/>
            <person name="Schmutz J."/>
            <person name="Yin T."/>
            <person name="Chalot M."/>
            <person name="Henrissat B."/>
            <person name="Kuees U."/>
            <person name="Lucas S."/>
            <person name="Van de Peer Y."/>
            <person name="Podila G.K."/>
            <person name="Polle A."/>
            <person name="Pukkila P.J."/>
            <person name="Richardson P.M."/>
            <person name="Rouze P."/>
            <person name="Sanders I.R."/>
            <person name="Stajich J.E."/>
            <person name="Tunlid A."/>
            <person name="Tuskan G."/>
            <person name="Grigoriev I.V."/>
        </authorList>
    </citation>
    <scope>NUCLEOTIDE SEQUENCE [LARGE SCALE GENOMIC DNA]</scope>
    <source>
        <strain evidence="2">S238N-H82 / ATCC MYA-4686</strain>
    </source>
</reference>